<comment type="caution">
    <text evidence="2">The sequence shown here is derived from an EMBL/GenBank/DDBJ whole genome shotgun (WGS) entry which is preliminary data.</text>
</comment>
<proteinExistence type="predicted"/>
<keyword evidence="3" id="KW-1185">Reference proteome</keyword>
<accession>A0A5D8QBK6</accession>
<dbReference type="EMBL" id="VTPS01000021">
    <property type="protein sequence ID" value="TZE80913.1"/>
    <property type="molecule type" value="Genomic_DNA"/>
</dbReference>
<dbReference type="GO" id="GO:0022857">
    <property type="term" value="F:transmembrane transporter activity"/>
    <property type="evidence" value="ECO:0007669"/>
    <property type="project" value="InterPro"/>
</dbReference>
<dbReference type="AlphaFoldDB" id="A0A5D8QBK6"/>
<dbReference type="Proteomes" id="UP000322976">
    <property type="component" value="Unassembled WGS sequence"/>
</dbReference>
<gene>
    <name evidence="2" type="ORF">FWJ32_11515</name>
</gene>
<reference evidence="2 3" key="1">
    <citation type="submission" date="2019-08" db="EMBL/GenBank/DDBJ databases">
        <title>Calorimonas adulescens gen. nov., sp. nov., an anaerobic thermophilic bacterium from Sakhalin hot spring.</title>
        <authorList>
            <person name="Khomyakova M.A."/>
            <person name="Merkel A.Y."/>
            <person name="Novikov A."/>
            <person name="Bonch-Osmolovskaya E.A."/>
            <person name="Slobodkin A.I."/>
        </authorList>
    </citation>
    <scope>NUCLEOTIDE SEQUENCE [LARGE SCALE GENOMIC DNA]</scope>
    <source>
        <strain evidence="2 3">A05MB</strain>
    </source>
</reference>
<dbReference type="SUPFAM" id="SSF53850">
    <property type="entry name" value="Periplasmic binding protein-like II"/>
    <property type="match status" value="1"/>
</dbReference>
<dbReference type="PROSITE" id="PS51257">
    <property type="entry name" value="PROKAR_LIPOPROTEIN"/>
    <property type="match status" value="1"/>
</dbReference>
<organism evidence="2 3">
    <name type="scientific">Calorimonas adulescens</name>
    <dbReference type="NCBI Taxonomy" id="2606906"/>
    <lineage>
        <taxon>Bacteria</taxon>
        <taxon>Bacillati</taxon>
        <taxon>Bacillota</taxon>
        <taxon>Clostridia</taxon>
        <taxon>Thermoanaerobacterales</taxon>
        <taxon>Thermoanaerobacteraceae</taxon>
        <taxon>Calorimonas</taxon>
    </lineage>
</organism>
<sequence length="304" mass="33453">MRKKGFISVIVLLVLILGVLAGCGTNADNVAAGKKEFIVGSASYTERFIMGELLATLVEENMPDVKVVRKLGLNGTMVVHSAITNGDIDAAVEYTGSGLMQILHKDLITDPDEAYSVVKENYHKNWGIKWLEPLGFNNTYAMAVKKDYADANGLEKASDLIKVAPDAVLGCSMEFSERPDGYPGWSKEYGIKFKEVMPMDPGLMYSSIKNDEVDVISAFSTDGRIPAFDLVILEDDRRFFPPYYAVPMVREDTLSEIPGLEDLINKLAGKIDDAKMAELNAKVDIDGMDPHEVAKEFLQTEGLI</sequence>
<evidence type="ECO:0000313" key="2">
    <source>
        <dbReference type="EMBL" id="TZE80913.1"/>
    </source>
</evidence>
<name>A0A5D8QBK6_9THEO</name>
<dbReference type="Gene3D" id="3.40.190.120">
    <property type="entry name" value="Osmoprotection protein (prox), domain 2"/>
    <property type="match status" value="1"/>
</dbReference>
<protein>
    <submittedName>
        <fullName evidence="2">Glycine/betaine ABC transporter substrate-binding protein</fullName>
    </submittedName>
</protein>
<dbReference type="RefSeq" id="WP_149546106.1">
    <property type="nucleotide sequence ID" value="NZ_VTPS01000021.1"/>
</dbReference>
<dbReference type="Pfam" id="PF04069">
    <property type="entry name" value="OpuAC"/>
    <property type="match status" value="1"/>
</dbReference>
<dbReference type="GO" id="GO:0043190">
    <property type="term" value="C:ATP-binding cassette (ABC) transporter complex"/>
    <property type="evidence" value="ECO:0007669"/>
    <property type="project" value="InterPro"/>
</dbReference>
<dbReference type="Gene3D" id="3.40.190.10">
    <property type="entry name" value="Periplasmic binding protein-like II"/>
    <property type="match status" value="1"/>
</dbReference>
<evidence type="ECO:0000313" key="3">
    <source>
        <dbReference type="Proteomes" id="UP000322976"/>
    </source>
</evidence>
<evidence type="ECO:0000259" key="1">
    <source>
        <dbReference type="Pfam" id="PF04069"/>
    </source>
</evidence>
<dbReference type="InterPro" id="IPR007210">
    <property type="entry name" value="ABC_Gly_betaine_transp_sub-bd"/>
</dbReference>
<dbReference type="CDD" id="cd13528">
    <property type="entry name" value="PBP2_osmoprotectants"/>
    <property type="match status" value="1"/>
</dbReference>
<feature type="domain" description="ABC-type glycine betaine transport system substrate-binding" evidence="1">
    <location>
        <begin position="38"/>
        <end position="299"/>
    </location>
</feature>